<dbReference type="OrthoDB" id="9770043at2"/>
<dbReference type="RefSeq" id="WP_121875874.1">
    <property type="nucleotide sequence ID" value="NZ_REFJ01000001.1"/>
</dbReference>
<dbReference type="PANTHER" id="PTHR19328">
    <property type="entry name" value="HEDGEHOG-INTERACTING PROTEIN"/>
    <property type="match status" value="1"/>
</dbReference>
<keyword evidence="3" id="KW-1185">Reference proteome</keyword>
<evidence type="ECO:0000313" key="3">
    <source>
        <dbReference type="Proteomes" id="UP000267187"/>
    </source>
</evidence>
<gene>
    <name evidence="2" type="ORF">DFR27_0501</name>
</gene>
<dbReference type="InterPro" id="IPR012938">
    <property type="entry name" value="Glc/Sorbosone_DH"/>
</dbReference>
<dbReference type="InterPro" id="IPR011041">
    <property type="entry name" value="Quinoprot_gluc/sorb_DH_b-prop"/>
</dbReference>
<proteinExistence type="predicted"/>
<accession>A0A3M0ABL0</accession>
<dbReference type="Pfam" id="PF07995">
    <property type="entry name" value="GSDH"/>
    <property type="match status" value="1"/>
</dbReference>
<dbReference type="Proteomes" id="UP000267187">
    <property type="component" value="Unassembled WGS sequence"/>
</dbReference>
<reference evidence="2 3" key="1">
    <citation type="submission" date="2018-10" db="EMBL/GenBank/DDBJ databases">
        <title>Genomic Encyclopedia of Type Strains, Phase IV (KMG-IV): sequencing the most valuable type-strain genomes for metagenomic binning, comparative biology and taxonomic classification.</title>
        <authorList>
            <person name="Goeker M."/>
        </authorList>
    </citation>
    <scope>NUCLEOTIDE SEQUENCE [LARGE SCALE GENOMIC DNA]</scope>
    <source>
        <strain evidence="2 3">DSM 25080</strain>
    </source>
</reference>
<dbReference type="AlphaFoldDB" id="A0A3M0ABL0"/>
<dbReference type="SUPFAM" id="SSF50952">
    <property type="entry name" value="Soluble quinoprotein glucose dehydrogenase"/>
    <property type="match status" value="1"/>
</dbReference>
<dbReference type="InterPro" id="IPR011042">
    <property type="entry name" value="6-blade_b-propeller_TolB-like"/>
</dbReference>
<comment type="caution">
    <text evidence="2">The sequence shown here is derived from an EMBL/GenBank/DDBJ whole genome shotgun (WGS) entry which is preliminary data.</text>
</comment>
<sequence>MLRQFILSTWVITTAALAQPQLSPAPSDVPTIANYDVEELAEGFNQPWGLSFLPGGAMLVAERSGTIQLVSKDGKNRVALEGVPEAFVKSQAGFFEALPHPNFAANQWVYLSYAWGSNDENGLRVARAKLVGNALTDLEILFTVSPLKSGGAHYGGRMTFLPDGTLVFGTGEGYNYREHSQQLNSLMGKIIRINADGSIPADNPFVGRDDARAEIWSYGHRNPQGIVFDTNTNVLYVHEHGPKGGDEINVIEAALNYGWPAITYGTEYSGAQITPYTELDGMEQPMFYYVPSIAPAGFAQLQNSQFSAWDGDFLIAALAGKEVRHVDMENGQVVGQHRLLTEREARFRDVRQGPDGAIYVLTDSSEGSILRLTPAQ</sequence>
<feature type="domain" description="Glucose/Sorbosone dehydrogenase" evidence="1">
    <location>
        <begin position="44"/>
        <end position="371"/>
    </location>
</feature>
<evidence type="ECO:0000259" key="1">
    <source>
        <dbReference type="Pfam" id="PF07995"/>
    </source>
</evidence>
<dbReference type="PANTHER" id="PTHR19328:SF75">
    <property type="entry name" value="ALDOSE SUGAR DEHYDROGENASE YLII"/>
    <property type="match status" value="1"/>
</dbReference>
<protein>
    <submittedName>
        <fullName evidence="2">Glucose/arabinose dehydrogenase</fullName>
    </submittedName>
</protein>
<dbReference type="Gene3D" id="2.120.10.30">
    <property type="entry name" value="TolB, C-terminal domain"/>
    <property type="match status" value="1"/>
</dbReference>
<name>A0A3M0ABL0_9GAMM</name>
<dbReference type="EMBL" id="REFJ01000001">
    <property type="protein sequence ID" value="RMA82551.1"/>
    <property type="molecule type" value="Genomic_DNA"/>
</dbReference>
<evidence type="ECO:0000313" key="2">
    <source>
        <dbReference type="EMBL" id="RMA82551.1"/>
    </source>
</evidence>
<organism evidence="2 3">
    <name type="scientific">Umboniibacter marinipuniceus</name>
    <dbReference type="NCBI Taxonomy" id="569599"/>
    <lineage>
        <taxon>Bacteria</taxon>
        <taxon>Pseudomonadati</taxon>
        <taxon>Pseudomonadota</taxon>
        <taxon>Gammaproteobacteria</taxon>
        <taxon>Cellvibrionales</taxon>
        <taxon>Cellvibrionaceae</taxon>
        <taxon>Umboniibacter</taxon>
    </lineage>
</organism>